<keyword evidence="2" id="KW-0436">Ligase</keyword>
<dbReference type="PANTHER" id="PTHR24096:SF149">
    <property type="entry name" value="AMP-BINDING DOMAIN-CONTAINING PROTEIN-RELATED"/>
    <property type="match status" value="1"/>
</dbReference>
<name>A0A9Q9B2M1_9PEZI</name>
<dbReference type="SUPFAM" id="SSF56801">
    <property type="entry name" value="Acetyl-CoA synthetase-like"/>
    <property type="match status" value="1"/>
</dbReference>
<dbReference type="PANTHER" id="PTHR24096">
    <property type="entry name" value="LONG-CHAIN-FATTY-ACID--COA LIGASE"/>
    <property type="match status" value="1"/>
</dbReference>
<dbReference type="InterPro" id="IPR042099">
    <property type="entry name" value="ANL_N_sf"/>
</dbReference>
<dbReference type="EMBL" id="CP099426">
    <property type="protein sequence ID" value="USW57055.1"/>
    <property type="molecule type" value="Genomic_DNA"/>
</dbReference>
<dbReference type="Gene3D" id="3.40.50.12780">
    <property type="entry name" value="N-terminal domain of ligase-like"/>
    <property type="match status" value="1"/>
</dbReference>
<dbReference type="GO" id="GO:0016405">
    <property type="term" value="F:CoA-ligase activity"/>
    <property type="evidence" value="ECO:0007669"/>
    <property type="project" value="TreeGrafter"/>
</dbReference>
<protein>
    <submittedName>
        <fullName evidence="5">AMP-dependent synthetase/ligase, AMP-binding enzyme domain, ANL domain-containing protein</fullName>
    </submittedName>
</protein>
<dbReference type="Gene3D" id="3.30.300.30">
    <property type="match status" value="1"/>
</dbReference>
<feature type="domain" description="AMP-binding enzyme C-terminal" evidence="4">
    <location>
        <begin position="465"/>
        <end position="540"/>
    </location>
</feature>
<evidence type="ECO:0000256" key="1">
    <source>
        <dbReference type="ARBA" id="ARBA00006432"/>
    </source>
</evidence>
<accession>A0A9Q9B2M1</accession>
<evidence type="ECO:0000313" key="6">
    <source>
        <dbReference type="Proteomes" id="UP001056384"/>
    </source>
</evidence>
<sequence>MHAICVTYNKGALGTSYSPWNDHGLHIFHLSLLDNPPDDVNQLILIDVDHSDRSILWKDYASIVRGPAAGLRLVGVRQQECVAIISPNDIYYGVLADAIIAAGAIFAGISAVATVQEIEGNCAAAQVEWVFAAAEVFDKASAAVERAGIPRKRVLLFDPPGLEGSHTAGPRTRTFCGILRDHNEQTYVNPNIGHDPQIRLAARCFTSGTTSSTKAANISHATHIARAKSQYILPWTGNSFRHLHYISMHHISGMVQCQRTAMGQSQMFITRCADFVQILDMIQEHNIMSILFPPRTMIAVTDLIERETRPMSSVKSIITLVRGSQIPNEAMGAYGAMSTQPLFSYGSTEGGFISIGAWSSAPSDKPQGYVGFVVEDCSVKIIDPESNQQQANGADGEICVHGPCVFDGYCGNGKATKEAHVIDASGKRWFRTGDKGRLSEDNRLWVTGRYKEVFKVDTVEVSPAKVELTLIKHAAVKDAAIVATEDRHGERYHEVKAFVVREDNADVEAQELVDFVAGKLTVQKAPTGGVSFVDEIPRNPMKKVIARQLIDENRLPGSEDYLDAQTR</sequence>
<comment type="similarity">
    <text evidence="1">Belongs to the ATP-dependent AMP-binding enzyme family.</text>
</comment>
<dbReference type="GO" id="GO:0019748">
    <property type="term" value="P:secondary metabolic process"/>
    <property type="evidence" value="ECO:0007669"/>
    <property type="project" value="TreeGrafter"/>
</dbReference>
<gene>
    <name evidence="5" type="ORF">Slin15195_G103740</name>
</gene>
<dbReference type="Pfam" id="PF13193">
    <property type="entry name" value="AMP-binding_C"/>
    <property type="match status" value="1"/>
</dbReference>
<keyword evidence="6" id="KW-1185">Reference proteome</keyword>
<organism evidence="5 6">
    <name type="scientific">Septoria linicola</name>
    <dbReference type="NCBI Taxonomy" id="215465"/>
    <lineage>
        <taxon>Eukaryota</taxon>
        <taxon>Fungi</taxon>
        <taxon>Dikarya</taxon>
        <taxon>Ascomycota</taxon>
        <taxon>Pezizomycotina</taxon>
        <taxon>Dothideomycetes</taxon>
        <taxon>Dothideomycetidae</taxon>
        <taxon>Mycosphaerellales</taxon>
        <taxon>Mycosphaerellaceae</taxon>
        <taxon>Septoria</taxon>
    </lineage>
</organism>
<dbReference type="Pfam" id="PF00501">
    <property type="entry name" value="AMP-binding"/>
    <property type="match status" value="1"/>
</dbReference>
<proteinExistence type="inferred from homology"/>
<evidence type="ECO:0000259" key="4">
    <source>
        <dbReference type="Pfam" id="PF13193"/>
    </source>
</evidence>
<feature type="domain" description="AMP-dependent synthetase/ligase" evidence="3">
    <location>
        <begin position="47"/>
        <end position="409"/>
    </location>
</feature>
<reference evidence="5" key="1">
    <citation type="submission" date="2022-06" db="EMBL/GenBank/DDBJ databases">
        <title>Complete genome sequences of two strains of the flax pathogen Septoria linicola.</title>
        <authorList>
            <person name="Lapalu N."/>
            <person name="Simon A."/>
            <person name="Demenou B."/>
            <person name="Paumier D."/>
            <person name="Guillot M.-P."/>
            <person name="Gout L."/>
            <person name="Valade R."/>
        </authorList>
    </citation>
    <scope>NUCLEOTIDE SEQUENCE</scope>
    <source>
        <strain evidence="5">SE15195</strain>
    </source>
</reference>
<dbReference type="Proteomes" id="UP001056384">
    <property type="component" value="Chromosome 9"/>
</dbReference>
<evidence type="ECO:0000259" key="3">
    <source>
        <dbReference type="Pfam" id="PF00501"/>
    </source>
</evidence>
<evidence type="ECO:0000313" key="5">
    <source>
        <dbReference type="EMBL" id="USW57055.1"/>
    </source>
</evidence>
<dbReference type="AlphaFoldDB" id="A0A9Q9B2M1"/>
<dbReference type="InterPro" id="IPR000873">
    <property type="entry name" value="AMP-dep_synth/lig_dom"/>
</dbReference>
<dbReference type="InterPro" id="IPR045851">
    <property type="entry name" value="AMP-bd_C_sf"/>
</dbReference>
<dbReference type="InterPro" id="IPR025110">
    <property type="entry name" value="AMP-bd_C"/>
</dbReference>
<evidence type="ECO:0000256" key="2">
    <source>
        <dbReference type="ARBA" id="ARBA00022598"/>
    </source>
</evidence>